<dbReference type="CDD" id="cd06661">
    <property type="entry name" value="GGCT_like"/>
    <property type="match status" value="1"/>
</dbReference>
<evidence type="ECO:0000313" key="3">
    <source>
        <dbReference type="Proteomes" id="UP000317977"/>
    </source>
</evidence>
<organism evidence="2 3">
    <name type="scientific">Rubripirellula reticaptiva</name>
    <dbReference type="NCBI Taxonomy" id="2528013"/>
    <lineage>
        <taxon>Bacteria</taxon>
        <taxon>Pseudomonadati</taxon>
        <taxon>Planctomycetota</taxon>
        <taxon>Planctomycetia</taxon>
        <taxon>Pirellulales</taxon>
        <taxon>Pirellulaceae</taxon>
        <taxon>Rubripirellula</taxon>
    </lineage>
</organism>
<dbReference type="OrthoDB" id="8538589at2"/>
<sequence>MIDHVFVYGTLKTGQCRGGLWPAKPLSVQPAWVRGTLYGRHDYPAMMPGNDRVLGQVWSFDPSDMTTVMRVLDQIEGTSQPGYPDLYVRATLPTFGLDNAPIALAHAYHYAKPPELDGFTKIVAIDDPPGFAQWPAVSMPS</sequence>
<dbReference type="EMBL" id="SJPX01000003">
    <property type="protein sequence ID" value="TWU51642.1"/>
    <property type="molecule type" value="Genomic_DNA"/>
</dbReference>
<feature type="domain" description="Gamma-glutamylcyclotransferase AIG2-like" evidence="1">
    <location>
        <begin position="5"/>
        <end position="113"/>
    </location>
</feature>
<dbReference type="InterPro" id="IPR013024">
    <property type="entry name" value="GGCT-like"/>
</dbReference>
<name>A0A5C6ERH7_9BACT</name>
<proteinExistence type="predicted"/>
<dbReference type="AlphaFoldDB" id="A0A5C6ERH7"/>
<dbReference type="InterPro" id="IPR036568">
    <property type="entry name" value="GGCT-like_sf"/>
</dbReference>
<dbReference type="InterPro" id="IPR009288">
    <property type="entry name" value="AIG2-like_dom"/>
</dbReference>
<reference evidence="2 3" key="1">
    <citation type="submission" date="2019-02" db="EMBL/GenBank/DDBJ databases">
        <title>Deep-cultivation of Planctomycetes and their phenomic and genomic characterization uncovers novel biology.</title>
        <authorList>
            <person name="Wiegand S."/>
            <person name="Jogler M."/>
            <person name="Boedeker C."/>
            <person name="Pinto D."/>
            <person name="Vollmers J."/>
            <person name="Rivas-Marin E."/>
            <person name="Kohn T."/>
            <person name="Peeters S.H."/>
            <person name="Heuer A."/>
            <person name="Rast P."/>
            <person name="Oberbeckmann S."/>
            <person name="Bunk B."/>
            <person name="Jeske O."/>
            <person name="Meyerdierks A."/>
            <person name="Storesund J.E."/>
            <person name="Kallscheuer N."/>
            <person name="Luecker S."/>
            <person name="Lage O.M."/>
            <person name="Pohl T."/>
            <person name="Merkel B.J."/>
            <person name="Hornburger P."/>
            <person name="Mueller R.-W."/>
            <person name="Bruemmer F."/>
            <person name="Labrenz M."/>
            <person name="Spormann A.M."/>
            <person name="Op Den Camp H."/>
            <person name="Overmann J."/>
            <person name="Amann R."/>
            <person name="Jetten M.S.M."/>
            <person name="Mascher T."/>
            <person name="Medema M.H."/>
            <person name="Devos D.P."/>
            <person name="Kaster A.-K."/>
            <person name="Ovreas L."/>
            <person name="Rohde M."/>
            <person name="Galperin M.Y."/>
            <person name="Jogler C."/>
        </authorList>
    </citation>
    <scope>NUCLEOTIDE SEQUENCE [LARGE SCALE GENOMIC DNA]</scope>
    <source>
        <strain evidence="2 3">Poly59</strain>
    </source>
</reference>
<dbReference type="RefSeq" id="WP_146534953.1">
    <property type="nucleotide sequence ID" value="NZ_SJPX01000003.1"/>
</dbReference>
<gene>
    <name evidence="2" type="ORF">Poly59_32360</name>
</gene>
<dbReference type="Gene3D" id="3.10.490.10">
    <property type="entry name" value="Gamma-glutamyl cyclotransferase-like"/>
    <property type="match status" value="1"/>
</dbReference>
<accession>A0A5C6ERH7</accession>
<keyword evidence="3" id="KW-1185">Reference proteome</keyword>
<dbReference type="Proteomes" id="UP000317977">
    <property type="component" value="Unassembled WGS sequence"/>
</dbReference>
<evidence type="ECO:0000259" key="1">
    <source>
        <dbReference type="Pfam" id="PF06094"/>
    </source>
</evidence>
<dbReference type="Pfam" id="PF06094">
    <property type="entry name" value="GGACT"/>
    <property type="match status" value="1"/>
</dbReference>
<evidence type="ECO:0000313" key="2">
    <source>
        <dbReference type="EMBL" id="TWU51642.1"/>
    </source>
</evidence>
<dbReference type="SUPFAM" id="SSF110857">
    <property type="entry name" value="Gamma-glutamyl cyclotransferase-like"/>
    <property type="match status" value="1"/>
</dbReference>
<comment type="caution">
    <text evidence="2">The sequence shown here is derived from an EMBL/GenBank/DDBJ whole genome shotgun (WGS) entry which is preliminary data.</text>
</comment>
<protein>
    <submittedName>
        <fullName evidence="2">AIG2-like family protein</fullName>
    </submittedName>
</protein>